<evidence type="ECO:0000256" key="1">
    <source>
        <dbReference type="SAM" id="Phobius"/>
    </source>
</evidence>
<name>A0A5D2W5X7_GOSMU</name>
<proteinExistence type="predicted"/>
<keyword evidence="1" id="KW-0472">Membrane</keyword>
<accession>A0A5D2W5X7</accession>
<feature type="transmembrane region" description="Helical" evidence="1">
    <location>
        <begin position="22"/>
        <end position="43"/>
    </location>
</feature>
<reference evidence="2 3" key="1">
    <citation type="submission" date="2019-07" db="EMBL/GenBank/DDBJ databases">
        <title>WGS assembly of Gossypium mustelinum.</title>
        <authorList>
            <person name="Chen Z.J."/>
            <person name="Sreedasyam A."/>
            <person name="Ando A."/>
            <person name="Song Q."/>
            <person name="De L."/>
            <person name="Hulse-Kemp A."/>
            <person name="Ding M."/>
            <person name="Ye W."/>
            <person name="Kirkbride R."/>
            <person name="Jenkins J."/>
            <person name="Plott C."/>
            <person name="Lovell J."/>
            <person name="Lin Y.-M."/>
            <person name="Vaughn R."/>
            <person name="Liu B."/>
            <person name="Li W."/>
            <person name="Simpson S."/>
            <person name="Scheffler B."/>
            <person name="Saski C."/>
            <person name="Grover C."/>
            <person name="Hu G."/>
            <person name="Conover J."/>
            <person name="Carlson J."/>
            <person name="Shu S."/>
            <person name="Boston L."/>
            <person name="Williams M."/>
            <person name="Peterson D."/>
            <person name="Mcgee K."/>
            <person name="Jones D."/>
            <person name="Wendel J."/>
            <person name="Stelly D."/>
            <person name="Grimwood J."/>
            <person name="Schmutz J."/>
        </authorList>
    </citation>
    <scope>NUCLEOTIDE SEQUENCE [LARGE SCALE GENOMIC DNA]</scope>
    <source>
        <strain evidence="2">1408120.09</strain>
    </source>
</reference>
<gene>
    <name evidence="2" type="ORF">E1A91_D01G108300v1</name>
</gene>
<dbReference type="Proteomes" id="UP000323597">
    <property type="component" value="Chromosome D01"/>
</dbReference>
<evidence type="ECO:0000313" key="2">
    <source>
        <dbReference type="EMBL" id="TYI96923.1"/>
    </source>
</evidence>
<sequence length="81" mass="9676">MEDVKTEIPPPSRFFQEHLNNFIPPSPSLMLPFLMILYCFRFWHRFDYKSNLKMALCFQSDLSFLKPFTKTALETLNITIK</sequence>
<keyword evidence="1" id="KW-1133">Transmembrane helix</keyword>
<evidence type="ECO:0000313" key="3">
    <source>
        <dbReference type="Proteomes" id="UP000323597"/>
    </source>
</evidence>
<keyword evidence="3" id="KW-1185">Reference proteome</keyword>
<protein>
    <submittedName>
        <fullName evidence="2">Uncharacterized protein</fullName>
    </submittedName>
</protein>
<dbReference type="AlphaFoldDB" id="A0A5D2W5X7"/>
<organism evidence="2 3">
    <name type="scientific">Gossypium mustelinum</name>
    <name type="common">Cotton</name>
    <name type="synonym">Gossypium caicoense</name>
    <dbReference type="NCBI Taxonomy" id="34275"/>
    <lineage>
        <taxon>Eukaryota</taxon>
        <taxon>Viridiplantae</taxon>
        <taxon>Streptophyta</taxon>
        <taxon>Embryophyta</taxon>
        <taxon>Tracheophyta</taxon>
        <taxon>Spermatophyta</taxon>
        <taxon>Magnoliopsida</taxon>
        <taxon>eudicotyledons</taxon>
        <taxon>Gunneridae</taxon>
        <taxon>Pentapetalae</taxon>
        <taxon>rosids</taxon>
        <taxon>malvids</taxon>
        <taxon>Malvales</taxon>
        <taxon>Malvaceae</taxon>
        <taxon>Malvoideae</taxon>
        <taxon>Gossypium</taxon>
    </lineage>
</organism>
<keyword evidence="1" id="KW-0812">Transmembrane</keyword>
<dbReference type="EMBL" id="CM017649">
    <property type="protein sequence ID" value="TYI96923.1"/>
    <property type="molecule type" value="Genomic_DNA"/>
</dbReference>